<dbReference type="AlphaFoldDB" id="Q5WZH3"/>
<sequence length="125" mass="14802">MLYCFMSILFLARKLASDCGFIEQIQQSHNRNQINYRFYSPRTDLHGSNTNRLYGSPGKGVISQNTIFIYWYRDGKNSYFIECSNRLPKKELEVLHQLLMDNQHSLEEILEASNNRFLSFQTRHT</sequence>
<organism evidence="1 2">
    <name type="scientific">Legionella pneumophila (strain Lens)</name>
    <dbReference type="NCBI Taxonomy" id="297245"/>
    <lineage>
        <taxon>Bacteria</taxon>
        <taxon>Pseudomonadati</taxon>
        <taxon>Pseudomonadota</taxon>
        <taxon>Gammaproteobacteria</taxon>
        <taxon>Legionellales</taxon>
        <taxon>Legionellaceae</taxon>
        <taxon>Legionella</taxon>
    </lineage>
</organism>
<dbReference type="Proteomes" id="UP000002517">
    <property type="component" value="Chromosome"/>
</dbReference>
<name>Q5WZH3_LEGPL</name>
<accession>Q5WZH3</accession>
<evidence type="ECO:0000313" key="2">
    <source>
        <dbReference type="Proteomes" id="UP000002517"/>
    </source>
</evidence>
<protein>
    <submittedName>
        <fullName evidence="1">Uncharacterized protein</fullName>
    </submittedName>
</protein>
<dbReference type="EMBL" id="CR628337">
    <property type="protein sequence ID" value="CAH14639.1"/>
    <property type="molecule type" value="Genomic_DNA"/>
</dbReference>
<dbReference type="KEGG" id="lpf:lpl0409"/>
<dbReference type="HOGENOM" id="CLU_2046761_0_0_6"/>
<evidence type="ECO:0000313" key="1">
    <source>
        <dbReference type="EMBL" id="CAH14639.1"/>
    </source>
</evidence>
<dbReference type="LegioList" id="lpl0409"/>
<gene>
    <name evidence="1" type="ordered locus">lpl0409</name>
</gene>
<proteinExistence type="predicted"/>
<reference evidence="1 2" key="1">
    <citation type="journal article" date="2004" name="Nat. Genet.">
        <title>Evidence in the Legionella pneumophila genome for exploitation of host cell functions and high genome plasticity.</title>
        <authorList>
            <person name="Cazalet C."/>
            <person name="Rusniok C."/>
            <person name="Bruggemann H."/>
            <person name="Zidane N."/>
            <person name="Magnier A."/>
            <person name="Ma L."/>
            <person name="Tichit M."/>
            <person name="Jarraud S."/>
            <person name="Bouchier C."/>
            <person name="Vandenesch F."/>
            <person name="Kunst F."/>
            <person name="Etienne J."/>
            <person name="Glaser P."/>
            <person name="Buchrieser C."/>
        </authorList>
    </citation>
    <scope>NUCLEOTIDE SEQUENCE [LARGE SCALE GENOMIC DNA]</scope>
    <source>
        <strain evidence="1 2">Lens</strain>
    </source>
</reference>